<gene>
    <name evidence="2" type="ordered locus">Jden_1289</name>
</gene>
<accession>C7R488</accession>
<dbReference type="KEGG" id="jde:Jden_1289"/>
<evidence type="ECO:0000313" key="2">
    <source>
        <dbReference type="EMBL" id="ACV08945.1"/>
    </source>
</evidence>
<feature type="compositionally biased region" description="Polar residues" evidence="1">
    <location>
        <begin position="105"/>
        <end position="118"/>
    </location>
</feature>
<proteinExistence type="predicted"/>
<evidence type="ECO:0000256" key="1">
    <source>
        <dbReference type="SAM" id="MobiDB-lite"/>
    </source>
</evidence>
<sequence length="125" mass="13965">MNWLLLWSVLVVSALSLLAVLALLLLRAGKHAVDRVAVVGDRMRAAQEQALPPHLNEVRPVDVDGGAAVKAQLREVRRVNAVRRVERRQLRRQAAWDRWLSGQLRSVSASGSRHTSGKNPVREVR</sequence>
<organism evidence="2 3">
    <name type="scientific">Jonesia denitrificans (strain ATCC 14870 / DSM 20603 / BCRC 15368 / CIP 55.134 / JCM 11481 / NBRC 15587 / NCTC 10816 / Prevot 55134)</name>
    <name type="common">Listeria denitrificans</name>
    <dbReference type="NCBI Taxonomy" id="471856"/>
    <lineage>
        <taxon>Bacteria</taxon>
        <taxon>Bacillati</taxon>
        <taxon>Actinomycetota</taxon>
        <taxon>Actinomycetes</taxon>
        <taxon>Micrococcales</taxon>
        <taxon>Jonesiaceae</taxon>
        <taxon>Jonesia</taxon>
    </lineage>
</organism>
<dbReference type="HOGENOM" id="CLU_1989627_0_0_11"/>
<dbReference type="Proteomes" id="UP000000628">
    <property type="component" value="Chromosome"/>
</dbReference>
<feature type="region of interest" description="Disordered" evidence="1">
    <location>
        <begin position="105"/>
        <end position="125"/>
    </location>
</feature>
<dbReference type="AlphaFoldDB" id="C7R488"/>
<dbReference type="EMBL" id="CP001706">
    <property type="protein sequence ID" value="ACV08945.1"/>
    <property type="molecule type" value="Genomic_DNA"/>
</dbReference>
<name>C7R488_JONDD</name>
<evidence type="ECO:0000313" key="3">
    <source>
        <dbReference type="Proteomes" id="UP000000628"/>
    </source>
</evidence>
<protein>
    <submittedName>
        <fullName evidence="2">Uncharacterized protein</fullName>
    </submittedName>
</protein>
<reference evidence="2 3" key="1">
    <citation type="journal article" date="2009" name="Stand. Genomic Sci.">
        <title>Complete genome sequence of Jonesia denitrificans type strain (Prevot 55134).</title>
        <authorList>
            <person name="Pukall R."/>
            <person name="Gehrich-Schroter G."/>
            <person name="Lapidus A."/>
            <person name="Nolan M."/>
            <person name="Glavina Del Rio T."/>
            <person name="Lucas S."/>
            <person name="Chen F."/>
            <person name="Tice H."/>
            <person name="Pitluck S."/>
            <person name="Cheng J.F."/>
            <person name="Copeland A."/>
            <person name="Saunders E."/>
            <person name="Brettin T."/>
            <person name="Detter J.C."/>
            <person name="Bruce D."/>
            <person name="Goodwin L."/>
            <person name="Pati A."/>
            <person name="Ivanova N."/>
            <person name="Mavromatis K."/>
            <person name="Ovchinnikova G."/>
            <person name="Chen A."/>
            <person name="Palaniappan K."/>
            <person name="Land M."/>
            <person name="Hauser L."/>
            <person name="Chang Y.J."/>
            <person name="Jeffries C.D."/>
            <person name="Chain P."/>
            <person name="Goker M."/>
            <person name="Bristow J."/>
            <person name="Eisen J.A."/>
            <person name="Markowitz V."/>
            <person name="Hugenholtz P."/>
            <person name="Kyrpides N.C."/>
            <person name="Klenk H.P."/>
            <person name="Han C."/>
        </authorList>
    </citation>
    <scope>NUCLEOTIDE SEQUENCE [LARGE SCALE GENOMIC DNA]</scope>
    <source>
        <strain evidence="3">ATCC 14870 / DSM 20603 / BCRC 15368 / CIP 55.134 / JCM 11481 / NBRC 15587 / NCTC 10816 / Prevot 55134</strain>
    </source>
</reference>
<dbReference type="STRING" id="471856.Jden_1289"/>
<dbReference type="RefSeq" id="WP_015771573.1">
    <property type="nucleotide sequence ID" value="NC_013174.1"/>
</dbReference>
<keyword evidence="3" id="KW-1185">Reference proteome</keyword>